<sequence>MQLRPTPHLRLSAAAAAVALTAAVLPAAPAAAGADTLAQVRATLETPPNFDDAAGGDANADDPAIWSHPDDRGGDLVVATLKQGGLAVYDAAGRQIQRLPAPAPPRPGDEPGRFNNVDLVYGFQLGRRKVDLAVVSDRGRDTVRAYAIDPAKAAAHRAPLADVTDPAAAPVFSSSPDEVNEQATAYGLASWTDARGTSYAAVSQRHTSRIGVVRLEATAAGTVTYRHVRDVDLPVSFALPGGGTWAPCEDPGEGPQVEGMVADPENGALFAAQEDVGIWRVPLGGGSPRLVDKVKDFGVPATYDPVTEECAPSGPDPGVGGKHLTADAEGLTIYRQDDGEGYLLASSQGDNTFVVYDRESPERYLGHFRVAPGATVDGSEVCDGAMVTSAPVGRFEDGLLVVHDGVNTPEAVDGSGEVRENTNFKYVDWKDVADPLDLEITPGDWDPRD</sequence>
<feature type="domain" description="BPP" evidence="3">
    <location>
        <begin position="30"/>
        <end position="436"/>
    </location>
</feature>
<keyword evidence="2" id="KW-0732">Signal</keyword>
<evidence type="ECO:0000256" key="1">
    <source>
        <dbReference type="SAM" id="MobiDB-lite"/>
    </source>
</evidence>
<dbReference type="SUPFAM" id="SSF50956">
    <property type="entry name" value="Thermostable phytase (3-phytase)"/>
    <property type="match status" value="1"/>
</dbReference>
<proteinExistence type="predicted"/>
<feature type="compositionally biased region" description="Low complexity" evidence="1">
    <location>
        <begin position="47"/>
        <end position="64"/>
    </location>
</feature>
<dbReference type="InterPro" id="IPR003431">
    <property type="entry name" value="B-propeller_Phytase"/>
</dbReference>
<gene>
    <name evidence="4" type="ORF">ACFQZM_34780</name>
</gene>
<accession>A0ABW2XV38</accession>
<feature type="signal peptide" evidence="2">
    <location>
        <begin position="1"/>
        <end position="27"/>
    </location>
</feature>
<dbReference type="InterPro" id="IPR011042">
    <property type="entry name" value="6-blade_b-propeller_TolB-like"/>
</dbReference>
<evidence type="ECO:0000256" key="2">
    <source>
        <dbReference type="SAM" id="SignalP"/>
    </source>
</evidence>
<dbReference type="Proteomes" id="UP001597063">
    <property type="component" value="Unassembled WGS sequence"/>
</dbReference>
<evidence type="ECO:0000313" key="4">
    <source>
        <dbReference type="EMBL" id="MFD0689697.1"/>
    </source>
</evidence>
<keyword evidence="5" id="KW-1185">Reference proteome</keyword>
<feature type="region of interest" description="Disordered" evidence="1">
    <location>
        <begin position="46"/>
        <end position="69"/>
    </location>
</feature>
<evidence type="ECO:0000313" key="5">
    <source>
        <dbReference type="Proteomes" id="UP001597063"/>
    </source>
</evidence>
<feature type="chain" id="PRO_5046125526" evidence="2">
    <location>
        <begin position="28"/>
        <end position="449"/>
    </location>
</feature>
<dbReference type="RefSeq" id="WP_131756535.1">
    <property type="nucleotide sequence ID" value="NZ_CAACUY010000017.1"/>
</dbReference>
<reference evidence="5" key="1">
    <citation type="journal article" date="2019" name="Int. J. Syst. Evol. Microbiol.">
        <title>The Global Catalogue of Microorganisms (GCM) 10K type strain sequencing project: providing services to taxonomists for standard genome sequencing and annotation.</title>
        <authorList>
            <consortium name="The Broad Institute Genomics Platform"/>
            <consortium name="The Broad Institute Genome Sequencing Center for Infectious Disease"/>
            <person name="Wu L."/>
            <person name="Ma J."/>
        </authorList>
    </citation>
    <scope>NUCLEOTIDE SEQUENCE [LARGE SCALE GENOMIC DNA]</scope>
    <source>
        <strain evidence="5">JCM 9371</strain>
    </source>
</reference>
<dbReference type="PROSITE" id="PS51662">
    <property type="entry name" value="BP_PHYTASE"/>
    <property type="match status" value="1"/>
</dbReference>
<evidence type="ECO:0000259" key="3">
    <source>
        <dbReference type="PROSITE" id="PS51662"/>
    </source>
</evidence>
<dbReference type="EMBL" id="JBHTGP010000018">
    <property type="protein sequence ID" value="MFD0689697.1"/>
    <property type="molecule type" value="Genomic_DNA"/>
</dbReference>
<name>A0ABW2XV38_9ACTN</name>
<protein>
    <submittedName>
        <fullName evidence="4">Phytase</fullName>
    </submittedName>
</protein>
<comment type="caution">
    <text evidence="4">The sequence shown here is derived from an EMBL/GenBank/DDBJ whole genome shotgun (WGS) entry which is preliminary data.</text>
</comment>
<dbReference type="Gene3D" id="2.120.10.30">
    <property type="entry name" value="TolB, C-terminal domain"/>
    <property type="match status" value="1"/>
</dbReference>
<organism evidence="4 5">
    <name type="scientific">Actinomadura fibrosa</name>
    <dbReference type="NCBI Taxonomy" id="111802"/>
    <lineage>
        <taxon>Bacteria</taxon>
        <taxon>Bacillati</taxon>
        <taxon>Actinomycetota</taxon>
        <taxon>Actinomycetes</taxon>
        <taxon>Streptosporangiales</taxon>
        <taxon>Thermomonosporaceae</taxon>
        <taxon>Actinomadura</taxon>
    </lineage>
</organism>
<dbReference type="Pfam" id="PF02333">
    <property type="entry name" value="Phytase"/>
    <property type="match status" value="2"/>
</dbReference>